<accession>A0A0F9L6D9</accession>
<reference evidence="1" key="1">
    <citation type="journal article" date="2015" name="Nature">
        <title>Complex archaea that bridge the gap between prokaryotes and eukaryotes.</title>
        <authorList>
            <person name="Spang A."/>
            <person name="Saw J.H."/>
            <person name="Jorgensen S.L."/>
            <person name="Zaremba-Niedzwiedzka K."/>
            <person name="Martijn J."/>
            <person name="Lind A.E."/>
            <person name="van Eijk R."/>
            <person name="Schleper C."/>
            <person name="Guy L."/>
            <person name="Ettema T.J."/>
        </authorList>
    </citation>
    <scope>NUCLEOTIDE SEQUENCE</scope>
</reference>
<dbReference type="EMBL" id="LAZR01013174">
    <property type="protein sequence ID" value="KKM23215.1"/>
    <property type="molecule type" value="Genomic_DNA"/>
</dbReference>
<comment type="caution">
    <text evidence="1">The sequence shown here is derived from an EMBL/GenBank/DDBJ whole genome shotgun (WGS) entry which is preliminary data.</text>
</comment>
<evidence type="ECO:0000313" key="1">
    <source>
        <dbReference type="EMBL" id="KKM23215.1"/>
    </source>
</evidence>
<organism evidence="1">
    <name type="scientific">marine sediment metagenome</name>
    <dbReference type="NCBI Taxonomy" id="412755"/>
    <lineage>
        <taxon>unclassified sequences</taxon>
        <taxon>metagenomes</taxon>
        <taxon>ecological metagenomes</taxon>
    </lineage>
</organism>
<gene>
    <name evidence="1" type="ORF">LCGC14_1617490</name>
</gene>
<name>A0A0F9L6D9_9ZZZZ</name>
<feature type="non-terminal residue" evidence="1">
    <location>
        <position position="78"/>
    </location>
</feature>
<sequence length="78" mass="9232">MENILQKNEKLGLKSVSVLDPPDFLPLTKINEFNCLEFSYNKIIQLLTKIIIFKRGTIVDKFEEIKIDPRFSNYEHLF</sequence>
<protein>
    <submittedName>
        <fullName evidence="1">Uncharacterized protein</fullName>
    </submittedName>
</protein>
<dbReference type="AlphaFoldDB" id="A0A0F9L6D9"/>
<proteinExistence type="predicted"/>